<dbReference type="Proteomes" id="UP000237752">
    <property type="component" value="Unassembled WGS sequence"/>
</dbReference>
<dbReference type="InterPro" id="IPR012340">
    <property type="entry name" value="NA-bd_OB-fold"/>
</dbReference>
<dbReference type="InterPro" id="IPR022002">
    <property type="entry name" value="ChsH2_Znr"/>
</dbReference>
<dbReference type="PANTHER" id="PTHR34075:SF5">
    <property type="entry name" value="BLR3430 PROTEIN"/>
    <property type="match status" value="1"/>
</dbReference>
<organism evidence="2 3">
    <name type="scientific">Antricoccus suffuscus</name>
    <dbReference type="NCBI Taxonomy" id="1629062"/>
    <lineage>
        <taxon>Bacteria</taxon>
        <taxon>Bacillati</taxon>
        <taxon>Actinomycetota</taxon>
        <taxon>Actinomycetes</taxon>
        <taxon>Geodermatophilales</taxon>
        <taxon>Antricoccaceae</taxon>
        <taxon>Antricoccus</taxon>
    </lineage>
</organism>
<sequence length="138" mass="15046">MTDTISVREGLFRETNDGPTLLAGRCAQCARTVFPATERCLECGDDSIESVELGAEGELLCATVVHMGNGRFDAGHSVGYVRMPHDIRVFSQITTSGEQPLPSGTPMRLEIAPLWREGEQDVLAYRFVPTTTKEADDA</sequence>
<dbReference type="PANTHER" id="PTHR34075">
    <property type="entry name" value="BLR3430 PROTEIN"/>
    <property type="match status" value="1"/>
</dbReference>
<evidence type="ECO:0000259" key="1">
    <source>
        <dbReference type="Pfam" id="PF12172"/>
    </source>
</evidence>
<dbReference type="EMBL" id="PVUE01000001">
    <property type="protein sequence ID" value="PRZ43953.1"/>
    <property type="molecule type" value="Genomic_DNA"/>
</dbReference>
<dbReference type="InterPro" id="IPR052513">
    <property type="entry name" value="Thioester_dehydratase-like"/>
</dbReference>
<reference evidence="2 3" key="1">
    <citation type="submission" date="2018-03" db="EMBL/GenBank/DDBJ databases">
        <title>Genomic Encyclopedia of Archaeal and Bacterial Type Strains, Phase II (KMG-II): from individual species to whole genera.</title>
        <authorList>
            <person name="Goeker M."/>
        </authorList>
    </citation>
    <scope>NUCLEOTIDE SEQUENCE [LARGE SCALE GENOMIC DNA]</scope>
    <source>
        <strain evidence="2 3">DSM 100065</strain>
    </source>
</reference>
<name>A0A2T1A5R7_9ACTN</name>
<dbReference type="SUPFAM" id="SSF50249">
    <property type="entry name" value="Nucleic acid-binding proteins"/>
    <property type="match status" value="1"/>
</dbReference>
<dbReference type="RefSeq" id="WP_146135232.1">
    <property type="nucleotide sequence ID" value="NZ_PVUE01000001.1"/>
</dbReference>
<dbReference type="AlphaFoldDB" id="A0A2T1A5R7"/>
<proteinExistence type="predicted"/>
<comment type="caution">
    <text evidence="2">The sequence shown here is derived from an EMBL/GenBank/DDBJ whole genome shotgun (WGS) entry which is preliminary data.</text>
</comment>
<accession>A0A2T1A5R7</accession>
<evidence type="ECO:0000313" key="2">
    <source>
        <dbReference type="EMBL" id="PRZ43953.1"/>
    </source>
</evidence>
<dbReference type="Gene3D" id="6.10.30.10">
    <property type="match status" value="1"/>
</dbReference>
<keyword evidence="3" id="KW-1185">Reference proteome</keyword>
<gene>
    <name evidence="2" type="ORF">CLV47_10177</name>
</gene>
<feature type="domain" description="ChsH2 rubredoxin-like zinc ribbon" evidence="1">
    <location>
        <begin position="21"/>
        <end position="49"/>
    </location>
</feature>
<dbReference type="Pfam" id="PF12172">
    <property type="entry name" value="zf-ChsH2"/>
    <property type="match status" value="1"/>
</dbReference>
<protein>
    <submittedName>
        <fullName evidence="2">Putative OB-fold protein</fullName>
    </submittedName>
</protein>
<evidence type="ECO:0000313" key="3">
    <source>
        <dbReference type="Proteomes" id="UP000237752"/>
    </source>
</evidence>
<dbReference type="OrthoDB" id="4714412at2"/>